<reference evidence="2" key="2">
    <citation type="submission" date="2023-05" db="EMBL/GenBank/DDBJ databases">
        <authorList>
            <person name="Schelkunov M.I."/>
        </authorList>
    </citation>
    <scope>NUCLEOTIDE SEQUENCE</scope>
    <source>
        <strain evidence="2">Hsosn_3</strain>
        <tissue evidence="2">Leaf</tissue>
    </source>
</reference>
<organism evidence="2 3">
    <name type="scientific">Heracleum sosnowskyi</name>
    <dbReference type="NCBI Taxonomy" id="360622"/>
    <lineage>
        <taxon>Eukaryota</taxon>
        <taxon>Viridiplantae</taxon>
        <taxon>Streptophyta</taxon>
        <taxon>Embryophyta</taxon>
        <taxon>Tracheophyta</taxon>
        <taxon>Spermatophyta</taxon>
        <taxon>Magnoliopsida</taxon>
        <taxon>eudicotyledons</taxon>
        <taxon>Gunneridae</taxon>
        <taxon>Pentapetalae</taxon>
        <taxon>asterids</taxon>
        <taxon>campanulids</taxon>
        <taxon>Apiales</taxon>
        <taxon>Apiaceae</taxon>
        <taxon>Apioideae</taxon>
        <taxon>apioid superclade</taxon>
        <taxon>Tordylieae</taxon>
        <taxon>Tordyliinae</taxon>
        <taxon>Heracleum</taxon>
    </lineage>
</organism>
<dbReference type="InterPro" id="IPR027417">
    <property type="entry name" value="P-loop_NTPase"/>
</dbReference>
<evidence type="ECO:0000313" key="3">
    <source>
        <dbReference type="Proteomes" id="UP001237642"/>
    </source>
</evidence>
<gene>
    <name evidence="2" type="ORF">POM88_038542</name>
</gene>
<dbReference type="Proteomes" id="UP001237642">
    <property type="component" value="Unassembled WGS sequence"/>
</dbReference>
<dbReference type="Gene3D" id="3.40.50.300">
    <property type="entry name" value="P-loop containing nucleotide triphosphate hydrolases"/>
    <property type="match status" value="1"/>
</dbReference>
<reference evidence="2" key="1">
    <citation type="submission" date="2023-02" db="EMBL/GenBank/DDBJ databases">
        <title>Genome of toxic invasive species Heracleum sosnowskyi carries increased number of genes despite the absence of recent whole-genome duplications.</title>
        <authorList>
            <person name="Schelkunov M."/>
            <person name="Shtratnikova V."/>
            <person name="Makarenko M."/>
            <person name="Klepikova A."/>
            <person name="Omelchenko D."/>
            <person name="Novikova G."/>
            <person name="Obukhova E."/>
            <person name="Bogdanov V."/>
            <person name="Penin A."/>
            <person name="Logacheva M."/>
        </authorList>
    </citation>
    <scope>NUCLEOTIDE SEQUENCE</scope>
    <source>
        <strain evidence="2">Hsosn_3</strain>
        <tissue evidence="2">Leaf</tissue>
    </source>
</reference>
<evidence type="ECO:0000313" key="2">
    <source>
        <dbReference type="EMBL" id="KAK1362981.1"/>
    </source>
</evidence>
<dbReference type="EMBL" id="JAUIZM010000009">
    <property type="protein sequence ID" value="KAK1362981.1"/>
    <property type="molecule type" value="Genomic_DNA"/>
</dbReference>
<proteinExistence type="predicted"/>
<name>A0AAD8HAK0_9APIA</name>
<comment type="caution">
    <text evidence="2">The sequence shown here is derived from an EMBL/GenBank/DDBJ whole genome shotgun (WGS) entry which is preliminary data.</text>
</comment>
<keyword evidence="1" id="KW-1133">Transmembrane helix</keyword>
<keyword evidence="1" id="KW-0812">Transmembrane</keyword>
<evidence type="ECO:0000256" key="1">
    <source>
        <dbReference type="SAM" id="Phobius"/>
    </source>
</evidence>
<protein>
    <submittedName>
        <fullName evidence="2">Glycerate 3-kinase</fullName>
    </submittedName>
</protein>
<keyword evidence="3" id="KW-1185">Reference proteome</keyword>
<accession>A0AAD8HAK0</accession>
<keyword evidence="1" id="KW-0472">Membrane</keyword>
<sequence length="116" mass="13219">MLGFKLQHVEVAKAVDPQLETVNKYLELYFDAWYKFINPWIVIKITDPSCVPVAFAGFFIMNLSFVFSIHKFIIAMRADGKPGMTDEKVMDFVSRYLPAYKACLPSLYKEGPSGLV</sequence>
<feature type="transmembrane region" description="Helical" evidence="1">
    <location>
        <begin position="53"/>
        <end position="74"/>
    </location>
</feature>
<dbReference type="AlphaFoldDB" id="A0AAD8HAK0"/>